<evidence type="ECO:0000313" key="3">
    <source>
        <dbReference type="Proteomes" id="UP000198982"/>
    </source>
</evidence>
<dbReference type="GO" id="GO:0005524">
    <property type="term" value="F:ATP binding"/>
    <property type="evidence" value="ECO:0007669"/>
    <property type="project" value="InterPro"/>
</dbReference>
<dbReference type="SUPFAM" id="SSF52540">
    <property type="entry name" value="P-loop containing nucleoside triphosphate hydrolases"/>
    <property type="match status" value="1"/>
</dbReference>
<sequence>MLKTLAVANYRSINTLVMPLGRLNLITGANGSGKPNLYRALRLLAETAQGGVVNALAKEGGLDSTFWAGPEQISRRMRQGEVPIQGGPRKAARRLQLGFAGEDFGYAISLGLPDSSGHFMLPGHSLPIASRFTLDPWIKRESIWGGPLYRTASALVDRQGPMIRARAGRQWEVLAQHTSSGDSLFDQVGNLSSSPEVLHLREQIRGWRFYDHLRTDSQAPARRPQLGTRTPVLHHDGRDLAAALQTIIEVGDQQALHESISDAFPDSRLEIDAVPGGLFGVHLHQEGLLRPLSAAELSDGTLRYLLLVAALLTPRPPSLMVLNEPETSLHPDLLPALARLIIRASQQCQVWVVSHARRLIAALQEDPECNCIVLEKELGQTGIVGQRPLDEPAWYWPD</sequence>
<accession>A0A1H4VMZ6</accession>
<dbReference type="GO" id="GO:0016887">
    <property type="term" value="F:ATP hydrolysis activity"/>
    <property type="evidence" value="ECO:0007669"/>
    <property type="project" value="InterPro"/>
</dbReference>
<protein>
    <submittedName>
        <fullName evidence="2">Predicted ATPase</fullName>
    </submittedName>
</protein>
<dbReference type="FunFam" id="3.40.50.300:FF:002708">
    <property type="entry name" value="FeS assembly ATPase SufC"/>
    <property type="match status" value="1"/>
</dbReference>
<dbReference type="GO" id="GO:0000731">
    <property type="term" value="P:DNA synthesis involved in DNA repair"/>
    <property type="evidence" value="ECO:0007669"/>
    <property type="project" value="TreeGrafter"/>
</dbReference>
<dbReference type="Gene3D" id="3.40.50.300">
    <property type="entry name" value="P-loop containing nucleotide triphosphate hydrolases"/>
    <property type="match status" value="2"/>
</dbReference>
<dbReference type="Pfam" id="PF13304">
    <property type="entry name" value="AAA_21"/>
    <property type="match status" value="1"/>
</dbReference>
<dbReference type="GO" id="GO:0006302">
    <property type="term" value="P:double-strand break repair"/>
    <property type="evidence" value="ECO:0007669"/>
    <property type="project" value="TreeGrafter"/>
</dbReference>
<reference evidence="3" key="1">
    <citation type="submission" date="2016-10" db="EMBL/GenBank/DDBJ databases">
        <authorList>
            <person name="Varghese N."/>
            <person name="Submissions S."/>
        </authorList>
    </citation>
    <scope>NUCLEOTIDE SEQUENCE [LARGE SCALE GENOMIC DNA]</scope>
    <source>
        <strain evidence="3">DSM 9751</strain>
    </source>
</reference>
<dbReference type="FunFam" id="3.40.50.300:FF:002534">
    <property type="entry name" value="Putative RecF protein"/>
    <property type="match status" value="1"/>
</dbReference>
<dbReference type="EMBL" id="FNTJ01000002">
    <property type="protein sequence ID" value="SEC81704.1"/>
    <property type="molecule type" value="Genomic_DNA"/>
</dbReference>
<proteinExistence type="predicted"/>
<dbReference type="InterPro" id="IPR027417">
    <property type="entry name" value="P-loop_NTPase"/>
</dbReference>
<dbReference type="InterPro" id="IPR003959">
    <property type="entry name" value="ATPase_AAA_core"/>
</dbReference>
<name>A0A1H4VMZ6_9PSED</name>
<dbReference type="RefSeq" id="WP_092318560.1">
    <property type="nucleotide sequence ID" value="NZ_FNTJ01000002.1"/>
</dbReference>
<organism evidence="2 3">
    <name type="scientific">Pseudomonas saponiphila</name>
    <dbReference type="NCBI Taxonomy" id="556534"/>
    <lineage>
        <taxon>Bacteria</taxon>
        <taxon>Pseudomonadati</taxon>
        <taxon>Pseudomonadota</taxon>
        <taxon>Gammaproteobacteria</taxon>
        <taxon>Pseudomonadales</taxon>
        <taxon>Pseudomonadaceae</taxon>
        <taxon>Pseudomonas</taxon>
    </lineage>
</organism>
<dbReference type="PIRSF" id="PIRSF029347">
    <property type="entry name" value="RecF"/>
    <property type="match status" value="1"/>
</dbReference>
<keyword evidence="3" id="KW-1185">Reference proteome</keyword>
<dbReference type="AlphaFoldDB" id="A0A1H4VMZ6"/>
<dbReference type="InterPro" id="IPR014555">
    <property type="entry name" value="RecF-like"/>
</dbReference>
<gene>
    <name evidence="2" type="ORF">SAMN05216178_4985</name>
</gene>
<feature type="domain" description="ATPase AAA-type core" evidence="1">
    <location>
        <begin position="198"/>
        <end position="355"/>
    </location>
</feature>
<dbReference type="Proteomes" id="UP000198982">
    <property type="component" value="Unassembled WGS sequence"/>
</dbReference>
<evidence type="ECO:0000313" key="2">
    <source>
        <dbReference type="EMBL" id="SEC81704.1"/>
    </source>
</evidence>
<dbReference type="PANTHER" id="PTHR32182:SF25">
    <property type="entry name" value="SLR1056 PROTEIN"/>
    <property type="match status" value="1"/>
</dbReference>
<dbReference type="PANTHER" id="PTHR32182">
    <property type="entry name" value="DNA REPLICATION AND REPAIR PROTEIN RECF"/>
    <property type="match status" value="1"/>
</dbReference>
<evidence type="ECO:0000259" key="1">
    <source>
        <dbReference type="Pfam" id="PF13304"/>
    </source>
</evidence>